<dbReference type="PANTHER" id="PTHR34272:SF1">
    <property type="entry name" value="EXPRESSED PROTEIN"/>
    <property type="match status" value="1"/>
</dbReference>
<dbReference type="Proteomes" id="UP001157006">
    <property type="component" value="Chromosome 4"/>
</dbReference>
<feature type="domain" description="DUF7086" evidence="1">
    <location>
        <begin position="8"/>
        <end position="120"/>
    </location>
</feature>
<dbReference type="Pfam" id="PF23324">
    <property type="entry name" value="DUF7086"/>
    <property type="match status" value="1"/>
</dbReference>
<protein>
    <recommendedName>
        <fullName evidence="1">DUF7086 domain-containing protein</fullName>
    </recommendedName>
</protein>
<accession>A0AAV1AS03</accession>
<reference evidence="2 3" key="1">
    <citation type="submission" date="2023-01" db="EMBL/GenBank/DDBJ databases">
        <authorList>
            <person name="Kreplak J."/>
        </authorList>
    </citation>
    <scope>NUCLEOTIDE SEQUENCE [LARGE SCALE GENOMIC DNA]</scope>
</reference>
<evidence type="ECO:0000313" key="2">
    <source>
        <dbReference type="EMBL" id="CAI8611252.1"/>
    </source>
</evidence>
<dbReference type="EMBL" id="OX451739">
    <property type="protein sequence ID" value="CAI8611252.1"/>
    <property type="molecule type" value="Genomic_DNA"/>
</dbReference>
<proteinExistence type="predicted"/>
<keyword evidence="3" id="KW-1185">Reference proteome</keyword>
<dbReference type="PANTHER" id="PTHR34272">
    <property type="entry name" value="EXPRESSED PROTEIN"/>
    <property type="match status" value="1"/>
</dbReference>
<sequence>MHTLDHLLSQLNLKTITGTLQCKSCLTQTDIHFDLLKKFEKVAIYIKEKKSEMFQRAPDAWLKPVFPDCKSCGRKNTMQPLIEKKKEINWVFLVLGEMIGCCNVRHLKYFWKHNDLHITDQSSLFGINHSAAVALFELKNVTQRRQRSPGMIDDDDDGEKRIEFARKGDSRWRF</sequence>
<name>A0AAV1AS03_VICFA</name>
<organism evidence="2 3">
    <name type="scientific">Vicia faba</name>
    <name type="common">Broad bean</name>
    <name type="synonym">Faba vulgaris</name>
    <dbReference type="NCBI Taxonomy" id="3906"/>
    <lineage>
        <taxon>Eukaryota</taxon>
        <taxon>Viridiplantae</taxon>
        <taxon>Streptophyta</taxon>
        <taxon>Embryophyta</taxon>
        <taxon>Tracheophyta</taxon>
        <taxon>Spermatophyta</taxon>
        <taxon>Magnoliopsida</taxon>
        <taxon>eudicotyledons</taxon>
        <taxon>Gunneridae</taxon>
        <taxon>Pentapetalae</taxon>
        <taxon>rosids</taxon>
        <taxon>fabids</taxon>
        <taxon>Fabales</taxon>
        <taxon>Fabaceae</taxon>
        <taxon>Papilionoideae</taxon>
        <taxon>50 kb inversion clade</taxon>
        <taxon>NPAAA clade</taxon>
        <taxon>Hologalegina</taxon>
        <taxon>IRL clade</taxon>
        <taxon>Fabeae</taxon>
        <taxon>Vicia</taxon>
    </lineage>
</organism>
<evidence type="ECO:0000259" key="1">
    <source>
        <dbReference type="Pfam" id="PF23324"/>
    </source>
</evidence>
<gene>
    <name evidence="2" type="ORF">VFH_IV220720</name>
</gene>
<dbReference type="AlphaFoldDB" id="A0AAV1AS03"/>
<dbReference type="InterPro" id="IPR055513">
    <property type="entry name" value="DUF7086"/>
</dbReference>
<evidence type="ECO:0000313" key="3">
    <source>
        <dbReference type="Proteomes" id="UP001157006"/>
    </source>
</evidence>